<gene>
    <name evidence="1" type="ORF">K432DRAFT_25040</name>
</gene>
<organism evidence="1 2">
    <name type="scientific">Lepidopterella palustris CBS 459.81</name>
    <dbReference type="NCBI Taxonomy" id="1314670"/>
    <lineage>
        <taxon>Eukaryota</taxon>
        <taxon>Fungi</taxon>
        <taxon>Dikarya</taxon>
        <taxon>Ascomycota</taxon>
        <taxon>Pezizomycotina</taxon>
        <taxon>Dothideomycetes</taxon>
        <taxon>Pleosporomycetidae</taxon>
        <taxon>Mytilinidiales</taxon>
        <taxon>Argynnaceae</taxon>
        <taxon>Lepidopterella</taxon>
    </lineage>
</organism>
<dbReference type="Proteomes" id="UP000250266">
    <property type="component" value="Unassembled WGS sequence"/>
</dbReference>
<accession>A0A8E2ECR2</accession>
<reference evidence="1 2" key="1">
    <citation type="journal article" date="2016" name="Nat. Commun.">
        <title>Ectomycorrhizal ecology is imprinted in the genome of the dominant symbiotic fungus Cenococcum geophilum.</title>
        <authorList>
            <consortium name="DOE Joint Genome Institute"/>
            <person name="Peter M."/>
            <person name="Kohler A."/>
            <person name="Ohm R.A."/>
            <person name="Kuo A."/>
            <person name="Krutzmann J."/>
            <person name="Morin E."/>
            <person name="Arend M."/>
            <person name="Barry K.W."/>
            <person name="Binder M."/>
            <person name="Choi C."/>
            <person name="Clum A."/>
            <person name="Copeland A."/>
            <person name="Grisel N."/>
            <person name="Haridas S."/>
            <person name="Kipfer T."/>
            <person name="LaButti K."/>
            <person name="Lindquist E."/>
            <person name="Lipzen A."/>
            <person name="Maire R."/>
            <person name="Meier B."/>
            <person name="Mihaltcheva S."/>
            <person name="Molinier V."/>
            <person name="Murat C."/>
            <person name="Poggeler S."/>
            <person name="Quandt C.A."/>
            <person name="Sperisen C."/>
            <person name="Tritt A."/>
            <person name="Tisserant E."/>
            <person name="Crous P.W."/>
            <person name="Henrissat B."/>
            <person name="Nehls U."/>
            <person name="Egli S."/>
            <person name="Spatafora J.W."/>
            <person name="Grigoriev I.V."/>
            <person name="Martin F.M."/>
        </authorList>
    </citation>
    <scope>NUCLEOTIDE SEQUENCE [LARGE SCALE GENOMIC DNA]</scope>
    <source>
        <strain evidence="1 2">CBS 459.81</strain>
    </source>
</reference>
<dbReference type="OrthoDB" id="543156at2759"/>
<evidence type="ECO:0000313" key="1">
    <source>
        <dbReference type="EMBL" id="OCK81148.1"/>
    </source>
</evidence>
<protein>
    <submittedName>
        <fullName evidence="1">Uncharacterized protein</fullName>
    </submittedName>
</protein>
<evidence type="ECO:0000313" key="2">
    <source>
        <dbReference type="Proteomes" id="UP000250266"/>
    </source>
</evidence>
<proteinExistence type="predicted"/>
<sequence>MSPTSNTPYPHLPSQADLFYLCTTLSTSDTSLDLHVAPPSKPSLVVGVLLLGHENIQLLDLAPIDLLSMLRKENLRRLEAPEEILEQAIEVEIQYINESGEGLCSLSAGVQIPVTNAIRT</sequence>
<name>A0A8E2ECR2_9PEZI</name>
<dbReference type="EMBL" id="KV744932">
    <property type="protein sequence ID" value="OCK81148.1"/>
    <property type="molecule type" value="Genomic_DNA"/>
</dbReference>
<keyword evidence="2" id="KW-1185">Reference proteome</keyword>
<dbReference type="AlphaFoldDB" id="A0A8E2ECR2"/>